<dbReference type="Proteomes" id="UP001234989">
    <property type="component" value="Chromosome 1"/>
</dbReference>
<gene>
    <name evidence="1" type="ORF">MTR67_004195</name>
</gene>
<name>A0AAF0TEV0_SOLVR</name>
<accession>A0AAF0TEV0</accession>
<keyword evidence="2" id="KW-1185">Reference proteome</keyword>
<organism evidence="1 2">
    <name type="scientific">Solanum verrucosum</name>
    <dbReference type="NCBI Taxonomy" id="315347"/>
    <lineage>
        <taxon>Eukaryota</taxon>
        <taxon>Viridiplantae</taxon>
        <taxon>Streptophyta</taxon>
        <taxon>Embryophyta</taxon>
        <taxon>Tracheophyta</taxon>
        <taxon>Spermatophyta</taxon>
        <taxon>Magnoliopsida</taxon>
        <taxon>eudicotyledons</taxon>
        <taxon>Gunneridae</taxon>
        <taxon>Pentapetalae</taxon>
        <taxon>asterids</taxon>
        <taxon>lamiids</taxon>
        <taxon>Solanales</taxon>
        <taxon>Solanaceae</taxon>
        <taxon>Solanoideae</taxon>
        <taxon>Solaneae</taxon>
        <taxon>Solanum</taxon>
    </lineage>
</organism>
<protein>
    <submittedName>
        <fullName evidence="1">Uncharacterized protein</fullName>
    </submittedName>
</protein>
<evidence type="ECO:0000313" key="2">
    <source>
        <dbReference type="Proteomes" id="UP001234989"/>
    </source>
</evidence>
<proteinExistence type="predicted"/>
<reference evidence="1" key="1">
    <citation type="submission" date="2023-08" db="EMBL/GenBank/DDBJ databases">
        <title>A de novo genome assembly of Solanum verrucosum Schlechtendal, a Mexican diploid species geographically isolated from the other diploid A-genome species in potato relatives.</title>
        <authorList>
            <person name="Hosaka K."/>
        </authorList>
    </citation>
    <scope>NUCLEOTIDE SEQUENCE</scope>
    <source>
        <tissue evidence="1">Young leaves</tissue>
    </source>
</reference>
<dbReference type="AlphaFoldDB" id="A0AAF0TEV0"/>
<dbReference type="EMBL" id="CP133612">
    <property type="protein sequence ID" value="WMV10810.1"/>
    <property type="molecule type" value="Genomic_DNA"/>
</dbReference>
<evidence type="ECO:0000313" key="1">
    <source>
        <dbReference type="EMBL" id="WMV10810.1"/>
    </source>
</evidence>
<sequence length="173" mass="18423">MLASSVEGEKSLCGPQKGIDILGSMKDVGGEEQGLSNVKVMCRLCFSSENEGVFSVVLLLICPFRQISSIGVHGDVPHAGFVRAVEEPEIQKSSCFAKGVMQLNTVTVCSLHTRTLAVGLIFAPNTNCHSCYSNVLGNGLSLRYIEILNQHLWSVVTFASAECTANVMASGSP</sequence>